<organism evidence="11 15">
    <name type="scientific">Orbilia oligospora</name>
    <name type="common">Nematode-trapping fungus</name>
    <name type="synonym">Arthrobotrys oligospora</name>
    <dbReference type="NCBI Taxonomy" id="2813651"/>
    <lineage>
        <taxon>Eukaryota</taxon>
        <taxon>Fungi</taxon>
        <taxon>Dikarya</taxon>
        <taxon>Ascomycota</taxon>
        <taxon>Pezizomycotina</taxon>
        <taxon>Orbiliomycetes</taxon>
        <taxon>Orbiliales</taxon>
        <taxon>Orbiliaceae</taxon>
        <taxon>Orbilia</taxon>
    </lineage>
</organism>
<dbReference type="GO" id="GO:0006367">
    <property type="term" value="P:transcription initiation at RNA polymerase II promoter"/>
    <property type="evidence" value="ECO:0007669"/>
    <property type="project" value="TreeGrafter"/>
</dbReference>
<keyword evidence="5" id="KW-0804">Transcription</keyword>
<evidence type="ECO:0000313" key="14">
    <source>
        <dbReference type="Proteomes" id="UP000472727"/>
    </source>
</evidence>
<evidence type="ECO:0000259" key="10">
    <source>
        <dbReference type="Pfam" id="PF05236"/>
    </source>
</evidence>
<dbReference type="EMBL" id="JAABOE010000009">
    <property type="protein sequence ID" value="KAF3189024.1"/>
    <property type="molecule type" value="Genomic_DNA"/>
</dbReference>
<evidence type="ECO:0000256" key="8">
    <source>
        <dbReference type="ARBA" id="ARBA00031747"/>
    </source>
</evidence>
<evidence type="ECO:0000256" key="6">
    <source>
        <dbReference type="ARBA" id="ARBA00023242"/>
    </source>
</evidence>
<evidence type="ECO:0000256" key="9">
    <source>
        <dbReference type="SAM" id="MobiDB-lite"/>
    </source>
</evidence>
<evidence type="ECO:0000256" key="1">
    <source>
        <dbReference type="ARBA" id="ARBA00004123"/>
    </source>
</evidence>
<feature type="region of interest" description="Disordered" evidence="9">
    <location>
        <begin position="290"/>
        <end position="350"/>
    </location>
</feature>
<dbReference type="EMBL" id="WIWT01000001">
    <property type="protein sequence ID" value="KAF3223605.1"/>
    <property type="molecule type" value="Genomic_DNA"/>
</dbReference>
<evidence type="ECO:0000256" key="3">
    <source>
        <dbReference type="ARBA" id="ARBA00017306"/>
    </source>
</evidence>
<feature type="region of interest" description="Disordered" evidence="9">
    <location>
        <begin position="219"/>
        <end position="253"/>
    </location>
</feature>
<dbReference type="Proteomes" id="UP000614610">
    <property type="component" value="Unassembled WGS sequence"/>
</dbReference>
<accession>A0A7C8U4H6</accession>
<dbReference type="GO" id="GO:0005669">
    <property type="term" value="C:transcription factor TFIID complex"/>
    <property type="evidence" value="ECO:0007669"/>
    <property type="project" value="InterPro"/>
</dbReference>
<dbReference type="Proteomes" id="UP000472727">
    <property type="component" value="Unassembled WGS sequence"/>
</dbReference>
<dbReference type="PANTHER" id="PTHR15138">
    <property type="entry name" value="TRANSCRIPTION INITIATION FACTOR TFIID SUBUNIT 4"/>
    <property type="match status" value="1"/>
</dbReference>
<dbReference type="AlphaFoldDB" id="A0A7C8U4H6"/>
<sequence>MSKQTNHQYPILAPAVSPPILNPQMPPTKRARLEPVSGTNSPGPGTPIPHPSAAFAASMSMPPPSSTSPIQKPVDTKDLTDVLFSTGVDLQAEEQYLYNDTPAASFAGPNSSHPGGISAEERALNRRQAEASGKLRHGQDPFLHREKLLGQTHQKLVKERISSNADHTALAELLSIAAQEHIRELLTTATQYAQYRRRGNTVKGMGDWADIAFGESEGRDGRLKTELSEGENIDSPSGSVSRKRSFAQANSSSILPRTPSLLSETAKSIRALAMDERMIEEARAAARLTRLNGTKTGTPAADGGTGETTNPLPGSVAPEPEKRMTAKEAKKAQNSRLDEIQSHKAANETASLMLGGGRKKKYSWMSAGGGGGGGGSGASTPNRLPGNSNAAGGTPAATAAAVTTNVPTMYWGKRMGEWSEQGDRGKGIQIRDWIQALEQDGRETKTLQKAYLKLK</sequence>
<dbReference type="Proteomes" id="UP000479691">
    <property type="component" value="Unassembled WGS sequence"/>
</dbReference>
<name>A0A7C8U4H6_ORBOL</name>
<dbReference type="GO" id="GO:0003677">
    <property type="term" value="F:DNA binding"/>
    <property type="evidence" value="ECO:0007669"/>
    <property type="project" value="TreeGrafter"/>
</dbReference>
<dbReference type="EMBL" id="WIWS01000189">
    <property type="protein sequence ID" value="KAF3199360.1"/>
    <property type="molecule type" value="Genomic_DNA"/>
</dbReference>
<evidence type="ECO:0000313" key="15">
    <source>
        <dbReference type="Proteomes" id="UP000479691"/>
    </source>
</evidence>
<dbReference type="InterPro" id="IPR007900">
    <property type="entry name" value="TAF4_C"/>
</dbReference>
<evidence type="ECO:0000256" key="7">
    <source>
        <dbReference type="ARBA" id="ARBA00025346"/>
    </source>
</evidence>
<dbReference type="Pfam" id="PF05236">
    <property type="entry name" value="TAF4"/>
    <property type="match status" value="1"/>
</dbReference>
<dbReference type="OrthoDB" id="21060at2759"/>
<evidence type="ECO:0000256" key="2">
    <source>
        <dbReference type="ARBA" id="ARBA00006178"/>
    </source>
</evidence>
<evidence type="ECO:0000313" key="12">
    <source>
        <dbReference type="EMBL" id="KAF3199360.1"/>
    </source>
</evidence>
<keyword evidence="4" id="KW-0805">Transcription regulation</keyword>
<protein>
    <recommendedName>
        <fullName evidence="3">Transcription initiation factor TFIID subunit 4</fullName>
    </recommendedName>
    <alternativeName>
        <fullName evidence="8">TBP-associated factor 4</fullName>
    </alternativeName>
</protein>
<evidence type="ECO:0000256" key="5">
    <source>
        <dbReference type="ARBA" id="ARBA00023163"/>
    </source>
</evidence>
<feature type="domain" description="Transcription initiation factor TFIID component TAF4 C-terminal" evidence="10">
    <location>
        <begin position="79"/>
        <end position="449"/>
    </location>
</feature>
<comment type="similarity">
    <text evidence="2">Belongs to the TAF4 family.</text>
</comment>
<comment type="function">
    <text evidence="7">Functions as a component of the DNA-binding general transcription factor complex TFIID. Binding of TFIID to a promoter (with or without TATA element) is the initial step in pre-initiation complex (PIC) formation. TFIID plays a key role in the regulation of gene expression by RNA polymerase II through different activities such as transcription activator interaction, core promoter recognition and selectivity, TFIIA and TFIIB interaction, chromatin modification (histone acetylation by TAF1), facilitation of DNA opening and initiation of transcription.</text>
</comment>
<feature type="region of interest" description="Disordered" evidence="9">
    <location>
        <begin position="1"/>
        <end position="74"/>
    </location>
</feature>
<keyword evidence="6" id="KW-0539">Nucleus</keyword>
<evidence type="ECO:0000313" key="11">
    <source>
        <dbReference type="EMBL" id="KAF3189024.1"/>
    </source>
</evidence>
<feature type="compositionally biased region" description="Pro residues" evidence="9">
    <location>
        <begin position="16"/>
        <end position="26"/>
    </location>
</feature>
<comment type="subcellular location">
    <subcellularLocation>
        <location evidence="1">Nucleus</location>
    </subcellularLocation>
</comment>
<dbReference type="InterPro" id="IPR045144">
    <property type="entry name" value="TAF4"/>
</dbReference>
<dbReference type="PANTHER" id="PTHR15138:SF14">
    <property type="entry name" value="TRANSCRIPTION INITIATION FACTOR TFIID SUBUNIT 4"/>
    <property type="match status" value="1"/>
</dbReference>
<proteinExistence type="inferred from homology"/>
<feature type="compositionally biased region" description="Low complexity" evidence="9">
    <location>
        <begin position="51"/>
        <end position="60"/>
    </location>
</feature>
<evidence type="ECO:0000313" key="13">
    <source>
        <dbReference type="EMBL" id="KAF3223605.1"/>
    </source>
</evidence>
<comment type="caution">
    <text evidence="11">The sequence shown here is derived from an EMBL/GenBank/DDBJ whole genome shotgun (WGS) entry which is preliminary data.</text>
</comment>
<evidence type="ECO:0000256" key="4">
    <source>
        <dbReference type="ARBA" id="ARBA00023015"/>
    </source>
</evidence>
<gene>
    <name evidence="12" type="ORF">TWF106_003853</name>
    <name evidence="13" type="ORF">TWF679_000051</name>
    <name evidence="11" type="ORF">TWF788_011154</name>
</gene>
<feature type="compositionally biased region" description="Basic and acidic residues" evidence="9">
    <location>
        <begin position="319"/>
        <end position="346"/>
    </location>
</feature>
<dbReference type="GO" id="GO:0016251">
    <property type="term" value="F:RNA polymerase II general transcription initiation factor activity"/>
    <property type="evidence" value="ECO:0007669"/>
    <property type="project" value="TreeGrafter"/>
</dbReference>
<reference evidence="14 15" key="1">
    <citation type="submission" date="2019-06" db="EMBL/GenBank/DDBJ databases">
        <authorList>
            <person name="Palmer J.M."/>
        </authorList>
    </citation>
    <scope>NUCLEOTIDE SEQUENCE [LARGE SCALE GENOMIC DNA]</scope>
    <source>
        <strain evidence="12 14">TWF106</strain>
        <strain evidence="13">TWF679</strain>
        <strain evidence="11 15">TWF788</strain>
    </source>
</reference>